<dbReference type="EMBL" id="DS022257">
    <property type="protein sequence ID" value="EWG52443.1"/>
    <property type="molecule type" value="Genomic_DNA"/>
</dbReference>
<proteinExistence type="predicted"/>
<evidence type="ECO:0000313" key="1">
    <source>
        <dbReference type="EMBL" id="EWG52443.1"/>
    </source>
</evidence>
<gene>
    <name evidence="1" type="ORF">FVEG_11191</name>
</gene>
<dbReference type="HOGENOM" id="CLU_3175481_0_0_1"/>
<dbReference type="VEuPathDB" id="FungiDB:FVEG_11191"/>
<dbReference type="Proteomes" id="UP000009096">
    <property type="component" value="Chromosome 9"/>
</dbReference>
<organism evidence="1 2">
    <name type="scientific">Gibberella moniliformis (strain M3125 / FGSC 7600)</name>
    <name type="common">Maize ear and stalk rot fungus</name>
    <name type="synonym">Fusarium verticillioides</name>
    <dbReference type="NCBI Taxonomy" id="334819"/>
    <lineage>
        <taxon>Eukaryota</taxon>
        <taxon>Fungi</taxon>
        <taxon>Dikarya</taxon>
        <taxon>Ascomycota</taxon>
        <taxon>Pezizomycotina</taxon>
        <taxon>Sordariomycetes</taxon>
        <taxon>Hypocreomycetidae</taxon>
        <taxon>Hypocreales</taxon>
        <taxon>Nectriaceae</taxon>
        <taxon>Fusarium</taxon>
        <taxon>Fusarium fujikuroi species complex</taxon>
    </lineage>
</organism>
<dbReference type="AlphaFoldDB" id="W7MLT9"/>
<protein>
    <submittedName>
        <fullName evidence="1">Uncharacterized protein</fullName>
    </submittedName>
</protein>
<dbReference type="RefSeq" id="XP_018758634.1">
    <property type="nucleotide sequence ID" value="XM_018900365.1"/>
</dbReference>
<evidence type="ECO:0000313" key="2">
    <source>
        <dbReference type="Proteomes" id="UP000009096"/>
    </source>
</evidence>
<keyword evidence="2" id="KW-1185">Reference proteome</keyword>
<dbReference type="KEGG" id="fvr:FVEG_11191"/>
<name>W7MLT9_GIBM7</name>
<reference evidence="1 2" key="1">
    <citation type="journal article" date="2010" name="Nature">
        <title>Comparative genomics reveals mobile pathogenicity chromosomes in Fusarium.</title>
        <authorList>
            <person name="Ma L.J."/>
            <person name="van der Does H.C."/>
            <person name="Borkovich K.A."/>
            <person name="Coleman J.J."/>
            <person name="Daboussi M.J."/>
            <person name="Di Pietro A."/>
            <person name="Dufresne M."/>
            <person name="Freitag M."/>
            <person name="Grabherr M."/>
            <person name="Henrissat B."/>
            <person name="Houterman P.M."/>
            <person name="Kang S."/>
            <person name="Shim W.B."/>
            <person name="Woloshuk C."/>
            <person name="Xie X."/>
            <person name="Xu J.R."/>
            <person name="Antoniw J."/>
            <person name="Baker S.E."/>
            <person name="Bluhm B.H."/>
            <person name="Breakspear A."/>
            <person name="Brown D.W."/>
            <person name="Butchko R.A."/>
            <person name="Chapman S."/>
            <person name="Coulson R."/>
            <person name="Coutinho P.M."/>
            <person name="Danchin E.G."/>
            <person name="Diener A."/>
            <person name="Gale L.R."/>
            <person name="Gardiner D.M."/>
            <person name="Goff S."/>
            <person name="Hammond-Kosack K.E."/>
            <person name="Hilburn K."/>
            <person name="Hua-Van A."/>
            <person name="Jonkers W."/>
            <person name="Kazan K."/>
            <person name="Kodira C.D."/>
            <person name="Koehrsen M."/>
            <person name="Kumar L."/>
            <person name="Lee Y.H."/>
            <person name="Li L."/>
            <person name="Manners J.M."/>
            <person name="Miranda-Saavedra D."/>
            <person name="Mukherjee M."/>
            <person name="Park G."/>
            <person name="Park J."/>
            <person name="Park S.Y."/>
            <person name="Proctor R.H."/>
            <person name="Regev A."/>
            <person name="Ruiz-Roldan M.C."/>
            <person name="Sain D."/>
            <person name="Sakthikumar S."/>
            <person name="Sykes S."/>
            <person name="Schwartz D.C."/>
            <person name="Turgeon B.G."/>
            <person name="Wapinski I."/>
            <person name="Yoder O."/>
            <person name="Young S."/>
            <person name="Zeng Q."/>
            <person name="Zhou S."/>
            <person name="Galagan J."/>
            <person name="Cuomo C.A."/>
            <person name="Kistler H.C."/>
            <person name="Rep M."/>
        </authorList>
    </citation>
    <scope>NUCLEOTIDE SEQUENCE [LARGE SCALE GENOMIC DNA]</scope>
    <source>
        <strain evidence="2">M3125 / FGSC 7600</strain>
    </source>
</reference>
<accession>W7MLT9</accession>
<dbReference type="GeneID" id="30068722"/>
<sequence>MMKFYVLKMCGLIDRGYRKEPQLLVWRIPMGCDDGIMDGASDIVSPG</sequence>
<dbReference type="EMBL" id="CM000586">
    <property type="protein sequence ID" value="EWG52443.1"/>
    <property type="molecule type" value="Genomic_DNA"/>
</dbReference>